<protein>
    <submittedName>
        <fullName evidence="1">Ribonuclease H protein</fullName>
    </submittedName>
</protein>
<keyword evidence="2" id="KW-1185">Reference proteome</keyword>
<comment type="caution">
    <text evidence="1">The sequence shown here is derived from an EMBL/GenBank/DDBJ whole genome shotgun (WGS) entry which is preliminary data.</text>
</comment>
<dbReference type="EMBL" id="CM045768">
    <property type="protein sequence ID" value="KAI7984556.1"/>
    <property type="molecule type" value="Genomic_DNA"/>
</dbReference>
<accession>A0ACC0F920</accession>
<organism evidence="1 2">
    <name type="scientific">Camellia lanceoleosa</name>
    <dbReference type="NCBI Taxonomy" id="1840588"/>
    <lineage>
        <taxon>Eukaryota</taxon>
        <taxon>Viridiplantae</taxon>
        <taxon>Streptophyta</taxon>
        <taxon>Embryophyta</taxon>
        <taxon>Tracheophyta</taxon>
        <taxon>Spermatophyta</taxon>
        <taxon>Magnoliopsida</taxon>
        <taxon>eudicotyledons</taxon>
        <taxon>Gunneridae</taxon>
        <taxon>Pentapetalae</taxon>
        <taxon>asterids</taxon>
        <taxon>Ericales</taxon>
        <taxon>Theaceae</taxon>
        <taxon>Camellia</taxon>
    </lineage>
</organism>
<reference evidence="1 2" key="1">
    <citation type="journal article" date="2022" name="Plant J.">
        <title>Chromosome-level genome of Camellia lanceoleosa provides a valuable resource for understanding genome evolution and self-incompatibility.</title>
        <authorList>
            <person name="Gong W."/>
            <person name="Xiao S."/>
            <person name="Wang L."/>
            <person name="Liao Z."/>
            <person name="Chang Y."/>
            <person name="Mo W."/>
            <person name="Hu G."/>
            <person name="Li W."/>
            <person name="Zhao G."/>
            <person name="Zhu H."/>
            <person name="Hu X."/>
            <person name="Ji K."/>
            <person name="Xiang X."/>
            <person name="Song Q."/>
            <person name="Yuan D."/>
            <person name="Jin S."/>
            <person name="Zhang L."/>
        </authorList>
    </citation>
    <scope>NUCLEOTIDE SEQUENCE [LARGE SCALE GENOMIC DNA]</scope>
    <source>
        <strain evidence="1">SQ_2022a</strain>
    </source>
</reference>
<dbReference type="Proteomes" id="UP001060215">
    <property type="component" value="Chromosome 11"/>
</dbReference>
<proteinExistence type="predicted"/>
<sequence length="163" mass="18335">MRRQLSLNSTSSLSGHYRETTPHALQDCQRAKKVWHELIPPPQWLRLFSLPLVSWMDTNLGNCPWVRPDVQSWILLFLASISSLCFWHNKQLHDPTFKQPYCPVAYLKGRVKDFEAAKISLAKGSSTPKGSSQWISPPEGWVKINVDGAVAQRSGRVGVGGLI</sequence>
<evidence type="ECO:0000313" key="2">
    <source>
        <dbReference type="Proteomes" id="UP001060215"/>
    </source>
</evidence>
<name>A0ACC0F920_9ERIC</name>
<evidence type="ECO:0000313" key="1">
    <source>
        <dbReference type="EMBL" id="KAI7984556.1"/>
    </source>
</evidence>
<gene>
    <name evidence="1" type="ORF">LOK49_LG15G02293</name>
</gene>